<dbReference type="RefSeq" id="XP_017777872.1">
    <property type="nucleotide sequence ID" value="XM_017922383.1"/>
</dbReference>
<gene>
    <name evidence="3" type="primary">LOC108563643</name>
</gene>
<organism evidence="2 3">
    <name type="scientific">Nicrophorus vespilloides</name>
    <name type="common">Boreal carrion beetle</name>
    <dbReference type="NCBI Taxonomy" id="110193"/>
    <lineage>
        <taxon>Eukaryota</taxon>
        <taxon>Metazoa</taxon>
        <taxon>Ecdysozoa</taxon>
        <taxon>Arthropoda</taxon>
        <taxon>Hexapoda</taxon>
        <taxon>Insecta</taxon>
        <taxon>Pterygota</taxon>
        <taxon>Neoptera</taxon>
        <taxon>Endopterygota</taxon>
        <taxon>Coleoptera</taxon>
        <taxon>Polyphaga</taxon>
        <taxon>Staphyliniformia</taxon>
        <taxon>Silphidae</taxon>
        <taxon>Nicrophorinae</taxon>
        <taxon>Nicrophorus</taxon>
    </lineage>
</organism>
<dbReference type="Proteomes" id="UP000695000">
    <property type="component" value="Unplaced"/>
</dbReference>
<dbReference type="GeneID" id="108563643"/>
<name>A0ABM1MTH2_NICVS</name>
<evidence type="ECO:0000256" key="1">
    <source>
        <dbReference type="SAM" id="SignalP"/>
    </source>
</evidence>
<reference evidence="3" key="1">
    <citation type="submission" date="2025-08" db="UniProtKB">
        <authorList>
            <consortium name="RefSeq"/>
        </authorList>
    </citation>
    <scope>IDENTIFICATION</scope>
    <source>
        <tissue evidence="3">Whole Larva</tissue>
    </source>
</reference>
<protein>
    <submittedName>
        <fullName evidence="3">Uncharacterized protein LOC108563643 isoform X2</fullName>
    </submittedName>
</protein>
<accession>A0ABM1MTH2</accession>
<proteinExistence type="predicted"/>
<keyword evidence="2" id="KW-1185">Reference proteome</keyword>
<feature type="chain" id="PRO_5045270828" evidence="1">
    <location>
        <begin position="20"/>
        <end position="136"/>
    </location>
</feature>
<sequence>MKCFALIFIAVFVLGQTHGGVIDSRRVSVATGDEQLKTTAAETVSNLGVDRDERQLFGLPVLSQSGASSQSLGASLGGLLNLGLSQSQASSAALAGAGTGASSNSKATSIGAGIAGFNLLNLGVSSSSSNAQSFSY</sequence>
<feature type="signal peptide" evidence="1">
    <location>
        <begin position="1"/>
        <end position="19"/>
    </location>
</feature>
<keyword evidence="1" id="KW-0732">Signal</keyword>
<evidence type="ECO:0000313" key="2">
    <source>
        <dbReference type="Proteomes" id="UP000695000"/>
    </source>
</evidence>
<evidence type="ECO:0000313" key="3">
    <source>
        <dbReference type="RefSeq" id="XP_017777872.1"/>
    </source>
</evidence>